<feature type="domain" description="Glycosyltransferase 2-like" evidence="4">
    <location>
        <begin position="5"/>
        <end position="129"/>
    </location>
</feature>
<dbReference type="InterPro" id="IPR001173">
    <property type="entry name" value="Glyco_trans_2-like"/>
</dbReference>
<dbReference type="InterPro" id="IPR050834">
    <property type="entry name" value="Glycosyltransf_2"/>
</dbReference>
<dbReference type="InterPro" id="IPR029044">
    <property type="entry name" value="Nucleotide-diphossugar_trans"/>
</dbReference>
<dbReference type="GO" id="GO:0016757">
    <property type="term" value="F:glycosyltransferase activity"/>
    <property type="evidence" value="ECO:0007669"/>
    <property type="project" value="UniProtKB-KW"/>
</dbReference>
<dbReference type="OrthoDB" id="3226099at2"/>
<dbReference type="PANTHER" id="PTHR43685:SF5">
    <property type="entry name" value="GLYCOSYLTRANSFERASE EPSE-RELATED"/>
    <property type="match status" value="1"/>
</dbReference>
<reference evidence="5 6" key="1">
    <citation type="submission" date="2018-10" db="EMBL/GenBank/DDBJ databases">
        <title>Kocuria tytonicola, new bacteria from the preen glands of American barn owls (Tyto furcata).</title>
        <authorList>
            <person name="Braun M.S."/>
            <person name="Wang E."/>
            <person name="Zimmermann S."/>
            <person name="Boutin S."/>
            <person name="Wagner H."/>
            <person name="Wink M."/>
        </authorList>
    </citation>
    <scope>NUCLEOTIDE SEQUENCE [LARGE SCALE GENOMIC DNA]</scope>
    <source>
        <strain evidence="5 6">473</strain>
    </source>
</reference>
<organism evidence="5 6">
    <name type="scientific">Kocuria tytonicola</name>
    <dbReference type="NCBI Taxonomy" id="2055946"/>
    <lineage>
        <taxon>Bacteria</taxon>
        <taxon>Bacillati</taxon>
        <taxon>Actinomycetota</taxon>
        <taxon>Actinomycetes</taxon>
        <taxon>Micrococcales</taxon>
        <taxon>Micrococcaceae</taxon>
        <taxon>Kocuria</taxon>
    </lineage>
</organism>
<evidence type="ECO:0000256" key="3">
    <source>
        <dbReference type="ARBA" id="ARBA00022679"/>
    </source>
</evidence>
<dbReference type="RefSeq" id="WP_121845576.1">
    <property type="nucleotide sequence ID" value="NZ_PHOA01000021.1"/>
</dbReference>
<name>A0A3L9KZ80_9MICC</name>
<keyword evidence="2" id="KW-0328">Glycosyltransferase</keyword>
<dbReference type="EMBL" id="RDEX01000003">
    <property type="protein sequence ID" value="RLY91581.1"/>
    <property type="molecule type" value="Genomic_DNA"/>
</dbReference>
<dbReference type="Proteomes" id="UP000277871">
    <property type="component" value="Unassembled WGS sequence"/>
</dbReference>
<comment type="similarity">
    <text evidence="1">Belongs to the glycosyltransferase 2 family.</text>
</comment>
<dbReference type="Pfam" id="PF00535">
    <property type="entry name" value="Glycos_transf_2"/>
    <property type="match status" value="1"/>
</dbReference>
<evidence type="ECO:0000256" key="2">
    <source>
        <dbReference type="ARBA" id="ARBA00022676"/>
    </source>
</evidence>
<accession>A0A3L9KZ80</accession>
<proteinExistence type="inferred from homology"/>
<evidence type="ECO:0000256" key="1">
    <source>
        <dbReference type="ARBA" id="ARBA00006739"/>
    </source>
</evidence>
<evidence type="ECO:0000313" key="6">
    <source>
        <dbReference type="Proteomes" id="UP000277871"/>
    </source>
</evidence>
<protein>
    <submittedName>
        <fullName evidence="5">Glycosyltransferase</fullName>
    </submittedName>
</protein>
<comment type="caution">
    <text evidence="5">The sequence shown here is derived from an EMBL/GenBank/DDBJ whole genome shotgun (WGS) entry which is preliminary data.</text>
</comment>
<dbReference type="PANTHER" id="PTHR43685">
    <property type="entry name" value="GLYCOSYLTRANSFERASE"/>
    <property type="match status" value="1"/>
</dbReference>
<evidence type="ECO:0000313" key="5">
    <source>
        <dbReference type="EMBL" id="RLY91581.1"/>
    </source>
</evidence>
<dbReference type="SUPFAM" id="SSF53448">
    <property type="entry name" value="Nucleotide-diphospho-sugar transferases"/>
    <property type="match status" value="1"/>
</dbReference>
<keyword evidence="3 5" id="KW-0808">Transferase</keyword>
<dbReference type="Gene3D" id="3.90.550.10">
    <property type="entry name" value="Spore Coat Polysaccharide Biosynthesis Protein SpsA, Chain A"/>
    <property type="match status" value="1"/>
</dbReference>
<sequence length="284" mass="30249">MPKLTVIMPAYRAGATVETAVRSTLLAMPRDAELVVSVDGPDAETEAAARRVTDPRVVVRANSRNLGTVACMRAALDTTDSELVARTDADDISLPWRFRVTLPALREAEVVCAGGIRFGQGRLPRPSYPRGLTSTELGLLLPFVNPLFHSSMVATRASLEAADAYAVPNAAEDYVLWLDALRTGSRIVKLATPVIGYRLSATQLSGAPDYHDRIAADPEVNRAWREWALAGGLPWLVDNGGRPGSPQGTPGQLDAVVAGVRPGTRRYARRNIAAAAGVMAAPAC</sequence>
<keyword evidence="6" id="KW-1185">Reference proteome</keyword>
<evidence type="ECO:0000259" key="4">
    <source>
        <dbReference type="Pfam" id="PF00535"/>
    </source>
</evidence>
<dbReference type="AlphaFoldDB" id="A0A3L9KZ80"/>
<gene>
    <name evidence="5" type="ORF">EAE32_10060</name>
</gene>